<protein>
    <submittedName>
        <fullName evidence="2">Extracellular solute-binding protein</fullName>
    </submittedName>
    <submittedName>
        <fullName evidence="3">Spermidine/putrescine transport system substrate-binding protein</fullName>
    </submittedName>
</protein>
<dbReference type="Proteomes" id="UP000183805">
    <property type="component" value="Unassembled WGS sequence"/>
</dbReference>
<dbReference type="AlphaFoldDB" id="A0AAD0WC92"/>
<dbReference type="GeneID" id="99505387"/>
<dbReference type="EMBL" id="CP032090">
    <property type="protein sequence ID" value="AXV65198.1"/>
    <property type="molecule type" value="Genomic_DNA"/>
</dbReference>
<accession>A0AAD0WC92</accession>
<keyword evidence="4" id="KW-1185">Reference proteome</keyword>
<dbReference type="Pfam" id="PF13416">
    <property type="entry name" value="SBP_bac_8"/>
    <property type="match status" value="1"/>
</dbReference>
<evidence type="ECO:0000313" key="5">
    <source>
        <dbReference type="Proteomes" id="UP000264605"/>
    </source>
</evidence>
<dbReference type="InterPro" id="IPR006059">
    <property type="entry name" value="SBP"/>
</dbReference>
<dbReference type="InterPro" id="IPR006311">
    <property type="entry name" value="TAT_signal"/>
</dbReference>
<dbReference type="KEGG" id="pdj:D0907_07940"/>
<dbReference type="PANTHER" id="PTHR30222">
    <property type="entry name" value="SPERMIDINE/PUTRESCINE-BINDING PERIPLASMIC PROTEIN"/>
    <property type="match status" value="1"/>
</dbReference>
<organism evidence="2 5">
    <name type="scientific">Pseudoalteromonas lipolytica</name>
    <dbReference type="NCBI Taxonomy" id="570156"/>
    <lineage>
        <taxon>Bacteria</taxon>
        <taxon>Pseudomonadati</taxon>
        <taxon>Pseudomonadota</taxon>
        <taxon>Gammaproteobacteria</taxon>
        <taxon>Alteromonadales</taxon>
        <taxon>Pseudoalteromonadaceae</taxon>
        <taxon>Pseudoalteromonas</taxon>
    </lineage>
</organism>
<reference evidence="3 4" key="1">
    <citation type="submission" date="2016-10" db="EMBL/GenBank/DDBJ databases">
        <authorList>
            <person name="Varghese N."/>
            <person name="Submissions S."/>
        </authorList>
    </citation>
    <scope>NUCLEOTIDE SEQUENCE [LARGE SCALE GENOMIC DNA]</scope>
    <source>
        <strain evidence="3 4">CGMCC 1.8499</strain>
    </source>
</reference>
<dbReference type="SUPFAM" id="SSF53850">
    <property type="entry name" value="Periplasmic binding protein-like II"/>
    <property type="match status" value="1"/>
</dbReference>
<name>A0AAD0WC92_9GAMM</name>
<evidence type="ECO:0000313" key="3">
    <source>
        <dbReference type="EMBL" id="SFT32742.1"/>
    </source>
</evidence>
<evidence type="ECO:0000313" key="2">
    <source>
        <dbReference type="EMBL" id="AXV65198.1"/>
    </source>
</evidence>
<dbReference type="RefSeq" id="WP_036968490.1">
    <property type="nucleotide sequence ID" value="NZ_CP032090.1"/>
</dbReference>
<evidence type="ECO:0000256" key="1">
    <source>
        <dbReference type="ARBA" id="ARBA00022729"/>
    </source>
</evidence>
<proteinExistence type="predicted"/>
<gene>
    <name evidence="2" type="ORF">D0907_07940</name>
    <name evidence="3" type="ORF">SAMN04487854_10174</name>
</gene>
<dbReference type="Gene3D" id="3.40.190.10">
    <property type="entry name" value="Periplasmic binding protein-like II"/>
    <property type="match status" value="2"/>
</dbReference>
<dbReference type="EMBL" id="FPAZ01000001">
    <property type="protein sequence ID" value="SFT32742.1"/>
    <property type="molecule type" value="Genomic_DNA"/>
</dbReference>
<dbReference type="Proteomes" id="UP000264605">
    <property type="component" value="Chromosome"/>
</dbReference>
<dbReference type="PROSITE" id="PS51318">
    <property type="entry name" value="TAT"/>
    <property type="match status" value="1"/>
</dbReference>
<reference evidence="2 5" key="2">
    <citation type="submission" date="2018-08" db="EMBL/GenBank/DDBJ databases">
        <title>Draft genome sequence of Pseudoalteromonas donghaensis HJ51.</title>
        <authorList>
            <person name="Oh J."/>
            <person name="Roh D."/>
        </authorList>
    </citation>
    <scope>NUCLEOTIDE SEQUENCE [LARGE SCALE GENOMIC DNA]</scope>
    <source>
        <strain evidence="2 5">HJ51</strain>
    </source>
</reference>
<sequence length="422" mass="47294">MANLKDRRCFLKKMGVGVAASTLAFKAPYVFAKNTVTLRVMGTHVTLQEELRQRAMRELGINIEFTPMGSAAVLQKAAADPSSFDLYEQWSDSINILWQAGAIQPLDIDRLIYWNEINPLTKTGRVIPEAKIGAGDSPNKLLYVQPDGRLGTTPSKKISYMPYVHNVDSFGYNTQFIEQGIPYETESWAWLLDEKNKGKVGLVNAPTIGIFDAALAVQAQGLMSFNDLGNMSITEIDQLFKILLEKKRQGHFAGFWTSVPQSIDFMKTNRVTIQSMFSPGVSACRGQGIPVVYASPKEGYRAWHGVMCLSANTQGHVKDAAYDYMNWWLSGYPGAFIARQGYYISNPERSQPLMSIPEWNYWYQGKEAVTDLTGTDGKISVQAGQVRDGGSYIKRFSNIAVWNTVMPNYDYSLDKWFELLNS</sequence>
<dbReference type="PANTHER" id="PTHR30222:SF17">
    <property type="entry name" value="SPERMIDINE_PUTRESCINE-BINDING PERIPLASMIC PROTEIN"/>
    <property type="match status" value="1"/>
</dbReference>
<keyword evidence="1" id="KW-0732">Signal</keyword>
<evidence type="ECO:0000313" key="4">
    <source>
        <dbReference type="Proteomes" id="UP000183805"/>
    </source>
</evidence>